<organism evidence="1 2">
    <name type="scientific">Aneurinibacillus aneurinilyticus ATCC 12856</name>
    <dbReference type="NCBI Taxonomy" id="649747"/>
    <lineage>
        <taxon>Bacteria</taxon>
        <taxon>Bacillati</taxon>
        <taxon>Bacillota</taxon>
        <taxon>Bacilli</taxon>
        <taxon>Bacillales</taxon>
        <taxon>Paenibacillaceae</taxon>
        <taxon>Aneurinibacillus group</taxon>
        <taxon>Aneurinibacillus</taxon>
    </lineage>
</organism>
<comment type="caution">
    <text evidence="1">The sequence shown here is derived from an EMBL/GenBank/DDBJ whole genome shotgun (WGS) entry which is preliminary data.</text>
</comment>
<protein>
    <submittedName>
        <fullName evidence="1">Uncharacterized protein</fullName>
    </submittedName>
</protein>
<dbReference type="STRING" id="649747.HMPREF0083_04200"/>
<accession>U1WGT4</accession>
<evidence type="ECO:0000313" key="2">
    <source>
        <dbReference type="Proteomes" id="UP000016511"/>
    </source>
</evidence>
<dbReference type="AlphaFoldDB" id="U1WGT4"/>
<proteinExistence type="predicted"/>
<evidence type="ECO:0000313" key="1">
    <source>
        <dbReference type="EMBL" id="ERI07759.1"/>
    </source>
</evidence>
<name>U1WGT4_ANEAE</name>
<dbReference type="Proteomes" id="UP000016511">
    <property type="component" value="Unassembled WGS sequence"/>
</dbReference>
<keyword evidence="2" id="KW-1185">Reference proteome</keyword>
<sequence>MMDCDFEENPSDKNEMNFLNGNKKTTLNIESRFLLHFYSFTISS</sequence>
<gene>
    <name evidence="1" type="ORF">HMPREF0083_04200</name>
</gene>
<reference evidence="1 2" key="1">
    <citation type="submission" date="2013-08" db="EMBL/GenBank/DDBJ databases">
        <authorList>
            <person name="Weinstock G."/>
            <person name="Sodergren E."/>
            <person name="Wylie T."/>
            <person name="Fulton L."/>
            <person name="Fulton R."/>
            <person name="Fronick C."/>
            <person name="O'Laughlin M."/>
            <person name="Godfrey J."/>
            <person name="Miner T."/>
            <person name="Herter B."/>
            <person name="Appelbaum E."/>
            <person name="Cordes M."/>
            <person name="Lek S."/>
            <person name="Wollam A."/>
            <person name="Pepin K.H."/>
            <person name="Palsikar V.B."/>
            <person name="Mitreva M."/>
            <person name="Wilson R.K."/>
        </authorList>
    </citation>
    <scope>NUCLEOTIDE SEQUENCE [LARGE SCALE GENOMIC DNA]</scope>
    <source>
        <strain evidence="1 2">ATCC 12856</strain>
    </source>
</reference>
<dbReference type="EMBL" id="AWSJ01000253">
    <property type="protein sequence ID" value="ERI07759.1"/>
    <property type="molecule type" value="Genomic_DNA"/>
</dbReference>
<dbReference type="HOGENOM" id="CLU_3211722_0_0_9"/>